<evidence type="ECO:0000313" key="4">
    <source>
        <dbReference type="EMBL" id="KAG7527917.1"/>
    </source>
</evidence>
<dbReference type="SMART" id="SM00642">
    <property type="entry name" value="Aamy"/>
    <property type="match status" value="1"/>
</dbReference>
<dbReference type="Proteomes" id="UP000812966">
    <property type="component" value="Unassembled WGS sequence"/>
</dbReference>
<dbReference type="Gene3D" id="3.90.400.10">
    <property type="entry name" value="Oligo-1,6-glucosidase, Domain 2"/>
    <property type="match status" value="1"/>
</dbReference>
<dbReference type="PANTHER" id="PTHR10357">
    <property type="entry name" value="ALPHA-AMYLASE FAMILY MEMBER"/>
    <property type="match status" value="1"/>
</dbReference>
<dbReference type="AlphaFoldDB" id="A0A8K0NMY2"/>
<name>A0A8K0NMY2_9TREE</name>
<dbReference type="InterPro" id="IPR017853">
    <property type="entry name" value="GH"/>
</dbReference>
<dbReference type="PANTHER" id="PTHR10357:SF213">
    <property type="entry name" value="ALPHA AMYLASE CATALYTIC REGION"/>
    <property type="match status" value="1"/>
</dbReference>
<evidence type="ECO:0000256" key="1">
    <source>
        <dbReference type="ARBA" id="ARBA00008061"/>
    </source>
</evidence>
<reference evidence="4" key="1">
    <citation type="submission" date="2020-04" db="EMBL/GenBank/DDBJ databases">
        <title>Analysis of mating type loci in Filobasidium floriforme.</title>
        <authorList>
            <person name="Nowrousian M."/>
        </authorList>
    </citation>
    <scope>NUCLEOTIDE SEQUENCE</scope>
    <source>
        <strain evidence="4">CBS 6242</strain>
    </source>
</reference>
<dbReference type="Pfam" id="PF00128">
    <property type="entry name" value="Alpha-amylase"/>
    <property type="match status" value="1"/>
</dbReference>
<organism evidence="4 5">
    <name type="scientific">Filobasidium floriforme</name>
    <dbReference type="NCBI Taxonomy" id="5210"/>
    <lineage>
        <taxon>Eukaryota</taxon>
        <taxon>Fungi</taxon>
        <taxon>Dikarya</taxon>
        <taxon>Basidiomycota</taxon>
        <taxon>Agaricomycotina</taxon>
        <taxon>Tremellomycetes</taxon>
        <taxon>Filobasidiales</taxon>
        <taxon>Filobasidiaceae</taxon>
        <taxon>Filobasidium</taxon>
    </lineage>
</organism>
<comment type="similarity">
    <text evidence="1">Belongs to the glycosyl hydrolase 13 family.</text>
</comment>
<dbReference type="InterPro" id="IPR013780">
    <property type="entry name" value="Glyco_hydro_b"/>
</dbReference>
<dbReference type="InterPro" id="IPR044077">
    <property type="entry name" value="Amylosucrase"/>
</dbReference>
<dbReference type="InterPro" id="IPR045857">
    <property type="entry name" value="O16G_dom_2"/>
</dbReference>
<evidence type="ECO:0000313" key="5">
    <source>
        <dbReference type="Proteomes" id="UP000812966"/>
    </source>
</evidence>
<dbReference type="GO" id="GO:0047669">
    <property type="term" value="F:amylosucrase activity"/>
    <property type="evidence" value="ECO:0007669"/>
    <property type="project" value="InterPro"/>
</dbReference>
<dbReference type="GO" id="GO:0000023">
    <property type="term" value="P:maltose metabolic process"/>
    <property type="evidence" value="ECO:0007669"/>
    <property type="project" value="UniProtKB-KW"/>
</dbReference>
<dbReference type="OrthoDB" id="204980at2759"/>
<dbReference type="GO" id="GO:0016052">
    <property type="term" value="P:carbohydrate catabolic process"/>
    <property type="evidence" value="ECO:0007669"/>
    <property type="project" value="UniProtKB-ARBA"/>
</dbReference>
<dbReference type="Gene3D" id="2.60.40.1180">
    <property type="entry name" value="Golgi alpha-mannosidase II"/>
    <property type="match status" value="1"/>
</dbReference>
<dbReference type="InterPro" id="IPR006047">
    <property type="entry name" value="GH13_cat_dom"/>
</dbReference>
<dbReference type="Gene3D" id="3.20.20.80">
    <property type="entry name" value="Glycosidases"/>
    <property type="match status" value="1"/>
</dbReference>
<evidence type="ECO:0000259" key="3">
    <source>
        <dbReference type="SMART" id="SM00642"/>
    </source>
</evidence>
<dbReference type="CDD" id="cd11324">
    <property type="entry name" value="AmyAc_Amylosucrase"/>
    <property type="match status" value="1"/>
</dbReference>
<gene>
    <name evidence="4" type="ORF">FFLO_06513</name>
</gene>
<keyword evidence="2" id="KW-0462">Maltose metabolism</keyword>
<dbReference type="Gene3D" id="1.10.1740.10">
    <property type="match status" value="1"/>
</dbReference>
<protein>
    <recommendedName>
        <fullName evidence="3">Glycosyl hydrolase family 13 catalytic domain-containing protein</fullName>
    </recommendedName>
</protein>
<dbReference type="GO" id="GO:0090599">
    <property type="term" value="F:alpha-glucosidase activity"/>
    <property type="evidence" value="ECO:0007669"/>
    <property type="project" value="UniProtKB-ARBA"/>
</dbReference>
<dbReference type="SUPFAM" id="SSF51445">
    <property type="entry name" value="(Trans)glycosidases"/>
    <property type="match status" value="1"/>
</dbReference>
<comment type="caution">
    <text evidence="4">The sequence shown here is derived from an EMBL/GenBank/DDBJ whole genome shotgun (WGS) entry which is preliminary data.</text>
</comment>
<dbReference type="EMBL" id="JABELV010000219">
    <property type="protein sequence ID" value="KAG7527917.1"/>
    <property type="molecule type" value="Genomic_DNA"/>
</dbReference>
<accession>A0A8K0NMY2</accession>
<keyword evidence="5" id="KW-1185">Reference proteome</keyword>
<proteinExistence type="inferred from homology"/>
<evidence type="ECO:0000256" key="2">
    <source>
        <dbReference type="ARBA" id="ARBA00026248"/>
    </source>
</evidence>
<feature type="domain" description="Glycosyl hydrolase family 13 catalytic" evidence="3">
    <location>
        <begin position="106"/>
        <end position="526"/>
    </location>
</feature>
<dbReference type="SUPFAM" id="SSF51011">
    <property type="entry name" value="Glycosyl hydrolase domain"/>
    <property type="match status" value="1"/>
</dbReference>
<sequence>MLTVTQQAQAALSHVKHALQASKSHAYLLEDQAFVDRLDMNFVTIYGIQSELYGYRADCLASLVELVTIIAEAWQERPDHLRKLDKKRELEPEWFQSNEMLGGVCYVDRYATDLSSVRERIPYFQSLGLTYVHLMPLFDSPEPKNDGGYAISSYRRVKPALGDMEQLKALAKEFDAAGISLVLDFVFNHTAWDHDWAKRARAGEKAYEEFYWIFPDRTMPDQYEQTTREIFPDDHSGSFIQLEDGRWIWSTFYHYQWDLNYSNPRVFNAMAREMLYLANAGVNILRMDAVAFIWKQIGTTCESLPEAHKILRCFNAVCRIAAPSLIFKSEAIVHPDFIVQYIDRYECQISYNPLQMCLLWESLATRNVELLSQALERRHNLVGGCAWVNYVRSHDDIGWTFADEDAIELGKEGGQHRKFLNAFFVNRHPGSFARGVPFQDNPKTGDCRIAGTCASLSGLESGEPGSVGRILLMHSIIMSTGGIPLLYLGDELGTLNDYSYMSEPDKWDDSRWVNRPKFDLARFEQRKDANSIAGQIFAGFQRMIKVRKATPEFAGGRLVGFRTHNPAVLGYQRPGKDASVLCLANFSDDSQWVGAETLGALPAEALDLVTDRKISTNQGIHLASHEYIWLKY</sequence>